<name>A0A318SAC1_9DEIO</name>
<protein>
    <recommendedName>
        <fullName evidence="4">Ig-like domain-containing protein</fullName>
    </recommendedName>
</protein>
<sequence>MNRIRLLLPFLSLLVACGGGGTSTPPPTEPVAVPKVDPQTRVTDAETRAALTSLTFDNATLCQPTDSAFPRTATQNKLVDVRTTPFTRCQGHFTFSKSTPLLSSLQAGNILVGQPGPGAPYGYLQRVKSVSTSGATVTVLTEQASLDEALIEGEFDRNETLTPSDLASLSLAPGVSASGLRAQSAPSSTLGAQTVLGPLDSYSLTIDKVLFDVDGNSSTTTDQVRLKGSFNLATDSGITMGLKWKKILGVPIYPNGVTFRMAYGFNQSANVRVEAELETSIDKEVELAKYTFSPITFFVGPVPVVLIPTVQVTSDLKGNVKAKMTFGASESITARAGFEYNDGFHNISEFNKSFSKYLETSPITGSVEGGLNLKGDILLYGLVGPYARIRGAVKFDAQIPRDPVWTLSAGIQGYVGIHADLLVKTLDYDTKIFDLPLFEFGRSAPLPPTISITSPTNGAQLQRNGLIFGGLCVSALDPQQGVLQAQVKANGTSIGTTTSGCLTLPASVLANPGDVTFTATVTNSKGLSASATSSVKIVNVPPTPYIVKPSDTDKVYDGQKVTLQGYVVSGSDKLDCPLPSGKASLTFTSSQSADVMPSDVCANPIATFNGAGTRVLTLRATDTVGEVGTTTRTITVLAKPTNYPPDVALLEPLIKDPTNPPSYSSTNATVSLKARVIDQDTANVSYTWRLRPRLSSTPVLLSNGTASGANAATGTIVTGSFNTSALLPGKCGGLSGEPFSIILEVNDGTTTVTREFKFGTQSGIC</sequence>
<dbReference type="AlphaFoldDB" id="A0A318SAC1"/>
<gene>
    <name evidence="2" type="ORF">DES52_10685</name>
</gene>
<evidence type="ECO:0000256" key="1">
    <source>
        <dbReference type="SAM" id="SignalP"/>
    </source>
</evidence>
<evidence type="ECO:0008006" key="4">
    <source>
        <dbReference type="Google" id="ProtNLM"/>
    </source>
</evidence>
<feature type="chain" id="PRO_5016322359" description="Ig-like domain-containing protein" evidence="1">
    <location>
        <begin position="22"/>
        <end position="765"/>
    </location>
</feature>
<organism evidence="2 3">
    <name type="scientific">Deinococcus yavapaiensis KR-236</name>
    <dbReference type="NCBI Taxonomy" id="694435"/>
    <lineage>
        <taxon>Bacteria</taxon>
        <taxon>Thermotogati</taxon>
        <taxon>Deinococcota</taxon>
        <taxon>Deinococci</taxon>
        <taxon>Deinococcales</taxon>
        <taxon>Deinococcaceae</taxon>
        <taxon>Deinococcus</taxon>
    </lineage>
</organism>
<keyword evidence="3" id="KW-1185">Reference proteome</keyword>
<dbReference type="InterPro" id="IPR013783">
    <property type="entry name" value="Ig-like_fold"/>
</dbReference>
<dbReference type="Gene3D" id="2.60.40.10">
    <property type="entry name" value="Immunoglobulins"/>
    <property type="match status" value="1"/>
</dbReference>
<feature type="signal peptide" evidence="1">
    <location>
        <begin position="1"/>
        <end position="21"/>
    </location>
</feature>
<evidence type="ECO:0000313" key="2">
    <source>
        <dbReference type="EMBL" id="PYE54120.1"/>
    </source>
</evidence>
<reference evidence="2 3" key="1">
    <citation type="submission" date="2018-06" db="EMBL/GenBank/DDBJ databases">
        <title>Genomic Encyclopedia of Type Strains, Phase IV (KMG-IV): sequencing the most valuable type-strain genomes for metagenomic binning, comparative biology and taxonomic classification.</title>
        <authorList>
            <person name="Goeker M."/>
        </authorList>
    </citation>
    <scope>NUCLEOTIDE SEQUENCE [LARGE SCALE GENOMIC DNA]</scope>
    <source>
        <strain evidence="2 3">DSM 18048</strain>
    </source>
</reference>
<dbReference type="EMBL" id="QJSX01000006">
    <property type="protein sequence ID" value="PYE54120.1"/>
    <property type="molecule type" value="Genomic_DNA"/>
</dbReference>
<evidence type="ECO:0000313" key="3">
    <source>
        <dbReference type="Proteomes" id="UP000248326"/>
    </source>
</evidence>
<accession>A0A318SAC1</accession>
<dbReference type="RefSeq" id="WP_110886513.1">
    <property type="nucleotide sequence ID" value="NZ_QJSX01000006.1"/>
</dbReference>
<comment type="caution">
    <text evidence="2">The sequence shown here is derived from an EMBL/GenBank/DDBJ whole genome shotgun (WGS) entry which is preliminary data.</text>
</comment>
<keyword evidence="1" id="KW-0732">Signal</keyword>
<proteinExistence type="predicted"/>
<dbReference type="OrthoDB" id="53619at2"/>
<dbReference type="Proteomes" id="UP000248326">
    <property type="component" value="Unassembled WGS sequence"/>
</dbReference>
<dbReference type="PROSITE" id="PS51257">
    <property type="entry name" value="PROKAR_LIPOPROTEIN"/>
    <property type="match status" value="1"/>
</dbReference>